<dbReference type="AlphaFoldDB" id="A0AA36DRV9"/>
<name>A0AA36DRV9_CYLNA</name>
<reference evidence="2" key="1">
    <citation type="submission" date="2023-07" db="EMBL/GenBank/DDBJ databases">
        <authorList>
            <consortium name="CYATHOMIX"/>
        </authorList>
    </citation>
    <scope>NUCLEOTIDE SEQUENCE</scope>
    <source>
        <strain evidence="2">N/A</strain>
    </source>
</reference>
<feature type="chain" id="PRO_5041242156" evidence="1">
    <location>
        <begin position="17"/>
        <end position="91"/>
    </location>
</feature>
<organism evidence="2 3">
    <name type="scientific">Cylicocyclus nassatus</name>
    <name type="common">Nematode worm</name>
    <dbReference type="NCBI Taxonomy" id="53992"/>
    <lineage>
        <taxon>Eukaryota</taxon>
        <taxon>Metazoa</taxon>
        <taxon>Ecdysozoa</taxon>
        <taxon>Nematoda</taxon>
        <taxon>Chromadorea</taxon>
        <taxon>Rhabditida</taxon>
        <taxon>Rhabditina</taxon>
        <taxon>Rhabditomorpha</taxon>
        <taxon>Strongyloidea</taxon>
        <taxon>Strongylidae</taxon>
        <taxon>Cylicocyclus</taxon>
    </lineage>
</organism>
<feature type="signal peptide" evidence="1">
    <location>
        <begin position="1"/>
        <end position="16"/>
    </location>
</feature>
<protein>
    <submittedName>
        <fullName evidence="2">Uncharacterized protein</fullName>
    </submittedName>
</protein>
<gene>
    <name evidence="2" type="ORF">CYNAS_LOCUS2955</name>
</gene>
<dbReference type="Proteomes" id="UP001176961">
    <property type="component" value="Unassembled WGS sequence"/>
</dbReference>
<accession>A0AA36DRV9</accession>
<dbReference type="EMBL" id="CATQJL010000001">
    <property type="protein sequence ID" value="CAJ0590972.1"/>
    <property type="molecule type" value="Genomic_DNA"/>
</dbReference>
<comment type="caution">
    <text evidence="2">The sequence shown here is derived from an EMBL/GenBank/DDBJ whole genome shotgun (WGS) entry which is preliminary data.</text>
</comment>
<proteinExistence type="predicted"/>
<evidence type="ECO:0000256" key="1">
    <source>
        <dbReference type="SAM" id="SignalP"/>
    </source>
</evidence>
<keyword evidence="3" id="KW-1185">Reference proteome</keyword>
<evidence type="ECO:0000313" key="2">
    <source>
        <dbReference type="EMBL" id="CAJ0590972.1"/>
    </source>
</evidence>
<sequence length="91" mass="10229">MMKLVVLVALAAAVFATWNGQIEDVPGVAPQNMEKLREILTSRPNNKEEFKNKMEMWLNGLTEPEKAAAYKFREEMQAHQEGGQPVVSPSK</sequence>
<evidence type="ECO:0000313" key="3">
    <source>
        <dbReference type="Proteomes" id="UP001176961"/>
    </source>
</evidence>
<keyword evidence="1" id="KW-0732">Signal</keyword>